<comment type="caution">
    <text evidence="2">The sequence shown here is derived from an EMBL/GenBank/DDBJ whole genome shotgun (WGS) entry which is preliminary data.</text>
</comment>
<dbReference type="Gene3D" id="3.30.420.10">
    <property type="entry name" value="Ribonuclease H-like superfamily/Ribonuclease H"/>
    <property type="match status" value="1"/>
</dbReference>
<feature type="domain" description="Tc1-like transposase DDE" evidence="1">
    <location>
        <begin position="149"/>
        <end position="279"/>
    </location>
</feature>
<dbReference type="InterPro" id="IPR009057">
    <property type="entry name" value="Homeodomain-like_sf"/>
</dbReference>
<evidence type="ECO:0000259" key="1">
    <source>
        <dbReference type="Pfam" id="PF13358"/>
    </source>
</evidence>
<dbReference type="AlphaFoldDB" id="A0A8H6XX52"/>
<sequence>MPGRVVQYQVKLAVMNLFERDILPLKDILEICGFSESTFWRTRKLWRETGWVEKPKSHIRGRRRILHRDDLDYIMNLVKLRPDWFLDELLTLLKHNRFISVHFTTIFRELERMGMSRKKLKKIAAERNENVRNDYLRRISEYPAEYLGFLDETSKNDRTLSRGYGRAKKGHRARKKEKFVRGTRLTATGLLTVDGMMANTVVEGSMKRADYLEFIEYEVMPLTTPFPGPLSVLVMDNARIHHGEEILELAERFGVRIEFLPLYSPDFNPIEEVFSKIKAFIR</sequence>
<dbReference type="Pfam" id="PF13384">
    <property type="entry name" value="HTH_23"/>
    <property type="match status" value="1"/>
</dbReference>
<proteinExistence type="predicted"/>
<dbReference type="InterPro" id="IPR036397">
    <property type="entry name" value="RNaseH_sf"/>
</dbReference>
<dbReference type="OrthoDB" id="2994945at2759"/>
<organism evidence="2 3">
    <name type="scientific">Mycena venus</name>
    <dbReference type="NCBI Taxonomy" id="2733690"/>
    <lineage>
        <taxon>Eukaryota</taxon>
        <taxon>Fungi</taxon>
        <taxon>Dikarya</taxon>
        <taxon>Basidiomycota</taxon>
        <taxon>Agaricomycotina</taxon>
        <taxon>Agaricomycetes</taxon>
        <taxon>Agaricomycetidae</taxon>
        <taxon>Agaricales</taxon>
        <taxon>Marasmiineae</taxon>
        <taxon>Mycenaceae</taxon>
        <taxon>Mycena</taxon>
    </lineage>
</organism>
<keyword evidence="3" id="KW-1185">Reference proteome</keyword>
<dbReference type="NCBIfam" id="NF033545">
    <property type="entry name" value="transpos_IS630"/>
    <property type="match status" value="1"/>
</dbReference>
<dbReference type="PANTHER" id="PTHR46564">
    <property type="entry name" value="TRANSPOSASE"/>
    <property type="match status" value="1"/>
</dbReference>
<dbReference type="Proteomes" id="UP000620124">
    <property type="component" value="Unassembled WGS sequence"/>
</dbReference>
<dbReference type="PANTHER" id="PTHR46564:SF1">
    <property type="entry name" value="TRANSPOSASE"/>
    <property type="match status" value="1"/>
</dbReference>
<dbReference type="EMBL" id="JACAZI010000011">
    <property type="protein sequence ID" value="KAF7348782.1"/>
    <property type="molecule type" value="Genomic_DNA"/>
</dbReference>
<dbReference type="InterPro" id="IPR038717">
    <property type="entry name" value="Tc1-like_DDE_dom"/>
</dbReference>
<evidence type="ECO:0000313" key="3">
    <source>
        <dbReference type="Proteomes" id="UP000620124"/>
    </source>
</evidence>
<dbReference type="Pfam" id="PF13358">
    <property type="entry name" value="DDE_3"/>
    <property type="match status" value="1"/>
</dbReference>
<dbReference type="InterPro" id="IPR047655">
    <property type="entry name" value="Transpos_IS630-like"/>
</dbReference>
<reference evidence="2" key="1">
    <citation type="submission" date="2020-05" db="EMBL/GenBank/DDBJ databases">
        <title>Mycena genomes resolve the evolution of fungal bioluminescence.</title>
        <authorList>
            <person name="Tsai I.J."/>
        </authorList>
    </citation>
    <scope>NUCLEOTIDE SEQUENCE</scope>
    <source>
        <strain evidence="2">CCC161011</strain>
    </source>
</reference>
<name>A0A8H6XX52_9AGAR</name>
<dbReference type="GO" id="GO:0003676">
    <property type="term" value="F:nucleic acid binding"/>
    <property type="evidence" value="ECO:0007669"/>
    <property type="project" value="InterPro"/>
</dbReference>
<accession>A0A8H6XX52</accession>
<dbReference type="SUPFAM" id="SSF46689">
    <property type="entry name" value="Homeodomain-like"/>
    <property type="match status" value="1"/>
</dbReference>
<protein>
    <submittedName>
        <fullName evidence="2">Transposase domain-containing protein</fullName>
    </submittedName>
</protein>
<evidence type="ECO:0000313" key="2">
    <source>
        <dbReference type="EMBL" id="KAF7348782.1"/>
    </source>
</evidence>
<gene>
    <name evidence="2" type="ORF">MVEN_01397800</name>
</gene>